<dbReference type="SUPFAM" id="SSF48403">
    <property type="entry name" value="Ankyrin repeat"/>
    <property type="match status" value="1"/>
</dbReference>
<comment type="similarity">
    <text evidence="1">Belongs to the ACBP family.</text>
</comment>
<dbReference type="AlphaFoldDB" id="A9NYI9"/>
<dbReference type="InterPro" id="IPR002110">
    <property type="entry name" value="Ankyrin_rpt"/>
</dbReference>
<evidence type="ECO:0000256" key="2">
    <source>
        <dbReference type="ARBA" id="ARBA00022737"/>
    </source>
</evidence>
<dbReference type="PANTHER" id="PTHR24119">
    <property type="entry name" value="ACYL-COA-BINDING DOMAIN-CONTAINING PROTEIN 6"/>
    <property type="match status" value="1"/>
</dbReference>
<evidence type="ECO:0000256" key="6">
    <source>
        <dbReference type="SAM" id="MobiDB-lite"/>
    </source>
</evidence>
<dbReference type="PROSITE" id="PS50088">
    <property type="entry name" value="ANK_REPEAT"/>
    <property type="match status" value="2"/>
</dbReference>
<evidence type="ECO:0000256" key="1">
    <source>
        <dbReference type="ARBA" id="ARBA00005567"/>
    </source>
</evidence>
<dbReference type="Pfam" id="PF00887">
    <property type="entry name" value="ACBP"/>
    <property type="match status" value="1"/>
</dbReference>
<dbReference type="PROSITE" id="PS51228">
    <property type="entry name" value="ACB_2"/>
    <property type="match status" value="1"/>
</dbReference>
<dbReference type="Gene3D" id="1.25.40.20">
    <property type="entry name" value="Ankyrin repeat-containing domain"/>
    <property type="match status" value="1"/>
</dbReference>
<dbReference type="Gene3D" id="1.20.80.10">
    <property type="match status" value="1"/>
</dbReference>
<feature type="repeat" description="ANK" evidence="5">
    <location>
        <begin position="318"/>
        <end position="350"/>
    </location>
</feature>
<keyword evidence="7" id="KW-0472">Membrane</keyword>
<evidence type="ECO:0000256" key="4">
    <source>
        <dbReference type="ARBA" id="ARBA00023121"/>
    </source>
</evidence>
<evidence type="ECO:0000259" key="8">
    <source>
        <dbReference type="PROSITE" id="PS51228"/>
    </source>
</evidence>
<keyword evidence="2" id="KW-0677">Repeat</keyword>
<evidence type="ECO:0000256" key="5">
    <source>
        <dbReference type="PROSITE-ProRule" id="PRU00023"/>
    </source>
</evidence>
<organism evidence="9">
    <name type="scientific">Picea sitchensis</name>
    <name type="common">Sitka spruce</name>
    <name type="synonym">Pinus sitchensis</name>
    <dbReference type="NCBI Taxonomy" id="3332"/>
    <lineage>
        <taxon>Eukaryota</taxon>
        <taxon>Viridiplantae</taxon>
        <taxon>Streptophyta</taxon>
        <taxon>Embryophyta</taxon>
        <taxon>Tracheophyta</taxon>
        <taxon>Spermatophyta</taxon>
        <taxon>Pinopsida</taxon>
        <taxon>Pinidae</taxon>
        <taxon>Conifers I</taxon>
        <taxon>Pinales</taxon>
        <taxon>Pinaceae</taxon>
        <taxon>Picea</taxon>
    </lineage>
</organism>
<dbReference type="EMBL" id="EF086439">
    <property type="protein sequence ID" value="ABK25700.1"/>
    <property type="molecule type" value="mRNA"/>
</dbReference>
<name>A9NYI9_PICSI</name>
<dbReference type="InterPro" id="IPR014352">
    <property type="entry name" value="FERM/acyl-CoA-bd_prot_sf"/>
</dbReference>
<protein>
    <recommendedName>
        <fullName evidence="8">ACB domain-containing protein</fullName>
    </recommendedName>
</protein>
<feature type="repeat" description="ANK" evidence="5">
    <location>
        <begin position="351"/>
        <end position="383"/>
    </location>
</feature>
<accession>A9NYI9</accession>
<evidence type="ECO:0000256" key="7">
    <source>
        <dbReference type="SAM" id="Phobius"/>
    </source>
</evidence>
<proteinExistence type="evidence at transcript level"/>
<dbReference type="Pfam" id="PF12796">
    <property type="entry name" value="Ank_2"/>
    <property type="match status" value="1"/>
</dbReference>
<dbReference type="PRINTS" id="PR00689">
    <property type="entry name" value="ACOABINDINGP"/>
</dbReference>
<dbReference type="InterPro" id="IPR000582">
    <property type="entry name" value="Acyl-CoA-binding_protein"/>
</dbReference>
<keyword evidence="3 5" id="KW-0040">ANK repeat</keyword>
<dbReference type="SMART" id="SM00248">
    <property type="entry name" value="ANK"/>
    <property type="match status" value="2"/>
</dbReference>
<evidence type="ECO:0000256" key="3">
    <source>
        <dbReference type="ARBA" id="ARBA00023043"/>
    </source>
</evidence>
<reference evidence="9" key="1">
    <citation type="journal article" date="2008" name="BMC Genomics">
        <title>A conifer genomics resource of 200,000 spruce (Picea spp.) ESTs and 6,464 high-quality, sequence-finished full-length cDNAs for Sitka spruce (Picea sitchensis).</title>
        <authorList>
            <person name="Ralph S.G."/>
            <person name="Chun H.J."/>
            <person name="Kolosova N."/>
            <person name="Cooper D."/>
            <person name="Oddy C."/>
            <person name="Ritland C.E."/>
            <person name="Kirkpatrick R."/>
            <person name="Moore R."/>
            <person name="Barber S."/>
            <person name="Holt R.A."/>
            <person name="Jones S.J."/>
            <person name="Marra M.A."/>
            <person name="Douglas C.J."/>
            <person name="Ritland K."/>
            <person name="Bohlmann J."/>
        </authorList>
    </citation>
    <scope>NUCLEOTIDE SEQUENCE</scope>
    <source>
        <tissue evidence="9">Bark</tissue>
    </source>
</reference>
<keyword evidence="4" id="KW-0446">Lipid-binding</keyword>
<evidence type="ECO:0000313" key="9">
    <source>
        <dbReference type="EMBL" id="ABK25700.1"/>
    </source>
</evidence>
<keyword evidence="7" id="KW-1133">Transmembrane helix</keyword>
<dbReference type="InterPro" id="IPR036770">
    <property type="entry name" value="Ankyrin_rpt-contain_sf"/>
</dbReference>
<dbReference type="OMA" id="ARSKWQA"/>
<keyword evidence="7" id="KW-0812">Transmembrane</keyword>
<feature type="region of interest" description="Disordered" evidence="6">
    <location>
        <begin position="48"/>
        <end position="78"/>
    </location>
</feature>
<dbReference type="InterPro" id="IPR035984">
    <property type="entry name" value="Acyl-CoA-binding_sf"/>
</dbReference>
<sequence length="403" mass="44586">MGNWQEIANSVFLAIVFAFMVAKLISIVVSFRDDNLRVERDHYTPAAVEDDVGFRTPDPPAPDVQDRGVPSSEREELAGVSSENEELLDQVEFTEKNEDKTLEIAESETEVKVEEEVTGSGYAVKEIDVKGKETEGFGGSLLSDEDEWEGVESTELDEMFGVAASYVASMEANLSQKIPNEAQMELYGLYKVATEGSCNIPQPSPLKITARAKWHAWQRLGNMNPEAAMEQYIGLLNKIFPSWNESLLEKNRTKDPDSSQLSASSGGMTSVFSSFMHQEGSDDEAKLEMIHSYAREADTAGLLQAIEQGVPVDLRDSQGRTPLHWAVDRGHMEVVEHLLSKGADVNAKDMEGQTALHYATVCEREGIAKYLIKHGADPSSKDNDGVTPYNLCPKDWDWLSENA</sequence>
<dbReference type="PROSITE" id="PS50297">
    <property type="entry name" value="ANK_REP_REGION"/>
    <property type="match status" value="2"/>
</dbReference>
<feature type="domain" description="ACB" evidence="8">
    <location>
        <begin position="156"/>
        <end position="245"/>
    </location>
</feature>
<dbReference type="PANTHER" id="PTHR24119:SF0">
    <property type="entry name" value="ACYL-COA-BINDING DOMAIN-CONTAINING PROTEIN 6"/>
    <property type="match status" value="1"/>
</dbReference>
<dbReference type="GO" id="GO:0000062">
    <property type="term" value="F:fatty-acyl-CoA binding"/>
    <property type="evidence" value="ECO:0007669"/>
    <property type="project" value="InterPro"/>
</dbReference>
<dbReference type="SUPFAM" id="SSF47027">
    <property type="entry name" value="Acyl-CoA binding protein"/>
    <property type="match status" value="1"/>
</dbReference>
<dbReference type="PRINTS" id="PR01415">
    <property type="entry name" value="ANKYRIN"/>
</dbReference>
<feature type="transmembrane region" description="Helical" evidence="7">
    <location>
        <begin position="12"/>
        <end position="31"/>
    </location>
</feature>